<evidence type="ECO:0000313" key="2">
    <source>
        <dbReference type="EMBL" id="GBP96103.1"/>
    </source>
</evidence>
<feature type="chain" id="PRO_5020032750" evidence="1">
    <location>
        <begin position="26"/>
        <end position="107"/>
    </location>
</feature>
<dbReference type="Proteomes" id="UP000299102">
    <property type="component" value="Unassembled WGS sequence"/>
</dbReference>
<reference evidence="2 3" key="1">
    <citation type="journal article" date="2019" name="Commun. Biol.">
        <title>The bagworm genome reveals a unique fibroin gene that provides high tensile strength.</title>
        <authorList>
            <person name="Kono N."/>
            <person name="Nakamura H."/>
            <person name="Ohtoshi R."/>
            <person name="Tomita M."/>
            <person name="Numata K."/>
            <person name="Arakawa K."/>
        </authorList>
    </citation>
    <scope>NUCLEOTIDE SEQUENCE [LARGE SCALE GENOMIC DNA]</scope>
</reference>
<accession>A0A4C2A9S5</accession>
<dbReference type="AlphaFoldDB" id="A0A4C2A9S5"/>
<dbReference type="EMBL" id="BGZK01002734">
    <property type="protein sequence ID" value="GBP96103.1"/>
    <property type="molecule type" value="Genomic_DNA"/>
</dbReference>
<keyword evidence="3" id="KW-1185">Reference proteome</keyword>
<keyword evidence="1" id="KW-0732">Signal</keyword>
<gene>
    <name evidence="2" type="ORF">EVAR_66611_1</name>
</gene>
<sequence length="107" mass="11680">MVYPNICLALVMIIIILKTPDKTQYQLQQPLHPLNLNDKHSFSVSNAAISTASTPTELKEFISQLSFNSQKQTSQAEISTADVNLLNTNSNSNFTSSGMGSNIFADS</sequence>
<feature type="signal peptide" evidence="1">
    <location>
        <begin position="1"/>
        <end position="25"/>
    </location>
</feature>
<proteinExistence type="predicted"/>
<protein>
    <submittedName>
        <fullName evidence="2">Uncharacterized protein</fullName>
    </submittedName>
</protein>
<comment type="caution">
    <text evidence="2">The sequence shown here is derived from an EMBL/GenBank/DDBJ whole genome shotgun (WGS) entry which is preliminary data.</text>
</comment>
<organism evidence="2 3">
    <name type="scientific">Eumeta variegata</name>
    <name type="common">Bagworm moth</name>
    <name type="synonym">Eumeta japonica</name>
    <dbReference type="NCBI Taxonomy" id="151549"/>
    <lineage>
        <taxon>Eukaryota</taxon>
        <taxon>Metazoa</taxon>
        <taxon>Ecdysozoa</taxon>
        <taxon>Arthropoda</taxon>
        <taxon>Hexapoda</taxon>
        <taxon>Insecta</taxon>
        <taxon>Pterygota</taxon>
        <taxon>Neoptera</taxon>
        <taxon>Endopterygota</taxon>
        <taxon>Lepidoptera</taxon>
        <taxon>Glossata</taxon>
        <taxon>Ditrysia</taxon>
        <taxon>Tineoidea</taxon>
        <taxon>Psychidae</taxon>
        <taxon>Oiketicinae</taxon>
        <taxon>Eumeta</taxon>
    </lineage>
</organism>
<evidence type="ECO:0000256" key="1">
    <source>
        <dbReference type="SAM" id="SignalP"/>
    </source>
</evidence>
<name>A0A4C2A9S5_EUMVA</name>
<evidence type="ECO:0000313" key="3">
    <source>
        <dbReference type="Proteomes" id="UP000299102"/>
    </source>
</evidence>